<evidence type="ECO:0000259" key="8">
    <source>
        <dbReference type="PROSITE" id="PS51864"/>
    </source>
</evidence>
<evidence type="ECO:0000256" key="1">
    <source>
        <dbReference type="ARBA" id="ARBA00022670"/>
    </source>
</evidence>
<keyword evidence="1 6" id="KW-0645">Protease</keyword>
<dbReference type="GO" id="GO:0008270">
    <property type="term" value="F:zinc ion binding"/>
    <property type="evidence" value="ECO:0007669"/>
    <property type="project" value="UniProtKB-UniRule"/>
</dbReference>
<dbReference type="EMBL" id="OA573043">
    <property type="protein sequence ID" value="CAD7204741.1"/>
    <property type="molecule type" value="Genomic_DNA"/>
</dbReference>
<comment type="cofactor">
    <cofactor evidence="6 7">
        <name>Zn(2+)</name>
        <dbReference type="ChEBI" id="CHEBI:29105"/>
    </cofactor>
    <text evidence="6 7">Binds 1 zinc ion per subunit.</text>
</comment>
<comment type="caution">
    <text evidence="6">Lacks conserved residue(s) required for the propagation of feature annotation.</text>
</comment>
<dbReference type="Gene3D" id="3.40.390.10">
    <property type="entry name" value="Collagenase (Catalytic Domain)"/>
    <property type="match status" value="1"/>
</dbReference>
<evidence type="ECO:0000256" key="2">
    <source>
        <dbReference type="ARBA" id="ARBA00022723"/>
    </source>
</evidence>
<dbReference type="PANTHER" id="PTHR10127:SF780">
    <property type="entry name" value="METALLOENDOPEPTIDASE"/>
    <property type="match status" value="1"/>
</dbReference>
<name>A0A7R8VU45_TIMDO</name>
<dbReference type="PROSITE" id="PS51864">
    <property type="entry name" value="ASTACIN"/>
    <property type="match status" value="1"/>
</dbReference>
<dbReference type="PRINTS" id="PR00480">
    <property type="entry name" value="ASTACIN"/>
</dbReference>
<proteinExistence type="predicted"/>
<evidence type="ECO:0000256" key="6">
    <source>
        <dbReference type="PROSITE-ProRule" id="PRU01211"/>
    </source>
</evidence>
<sequence length="339" mass="38244">MRNTPSEPPLSGRARASDSCFLNDQKLKKKLIILKFDSPPSTPPLSYAKHDSISPCRPSGPLREDLWELLLLKLLRRYPNRPTIPSTASNKMASIVAPLIAILATLQLTASLPLEGARVNGEEIIPDVGTLAEQRHQFPWQVSGKYQGDIMLQVSDSARNGLIDSSARWANHARQVATIQSAFNEFHTRTCIRFRPYVATDRDYIYIAGDPTGCWSYGQVVNLQLNGCVHHGVAVHELLHALGFFHQQSATERDDYVRILWNNIEPGMEHNFDKYAANQITNYNTIYDYMSIMHYDGYAFSFNGQPTIQSLRGNVQLGQIDTMTETDIIKLERMYGCRA</sequence>
<reference evidence="9" key="1">
    <citation type="submission" date="2020-11" db="EMBL/GenBank/DDBJ databases">
        <authorList>
            <person name="Tran Van P."/>
        </authorList>
    </citation>
    <scope>NUCLEOTIDE SEQUENCE</scope>
</reference>
<dbReference type="InterPro" id="IPR001506">
    <property type="entry name" value="Peptidase_M12A"/>
</dbReference>
<feature type="domain" description="Peptidase M12A" evidence="8">
    <location>
        <begin position="123"/>
        <end position="338"/>
    </location>
</feature>
<organism evidence="9">
    <name type="scientific">Timema douglasi</name>
    <name type="common">Walking stick</name>
    <dbReference type="NCBI Taxonomy" id="61478"/>
    <lineage>
        <taxon>Eukaryota</taxon>
        <taxon>Metazoa</taxon>
        <taxon>Ecdysozoa</taxon>
        <taxon>Arthropoda</taxon>
        <taxon>Hexapoda</taxon>
        <taxon>Insecta</taxon>
        <taxon>Pterygota</taxon>
        <taxon>Neoptera</taxon>
        <taxon>Polyneoptera</taxon>
        <taxon>Phasmatodea</taxon>
        <taxon>Timematodea</taxon>
        <taxon>Timematoidea</taxon>
        <taxon>Timematidae</taxon>
        <taxon>Timema</taxon>
    </lineage>
</organism>
<dbReference type="InterPro" id="IPR006026">
    <property type="entry name" value="Peptidase_Metallo"/>
</dbReference>
<dbReference type="GO" id="GO:0004222">
    <property type="term" value="F:metalloendopeptidase activity"/>
    <property type="evidence" value="ECO:0007669"/>
    <property type="project" value="UniProtKB-UniRule"/>
</dbReference>
<feature type="binding site" evidence="6">
    <location>
        <position position="236"/>
    </location>
    <ligand>
        <name>Zn(2+)</name>
        <dbReference type="ChEBI" id="CHEBI:29105"/>
        <note>catalytic</note>
    </ligand>
</feature>
<protein>
    <recommendedName>
        <fullName evidence="7">Metalloendopeptidase</fullName>
        <ecNumber evidence="7">3.4.24.-</ecNumber>
    </recommendedName>
</protein>
<feature type="active site" evidence="6">
    <location>
        <position position="237"/>
    </location>
</feature>
<dbReference type="Pfam" id="PF01400">
    <property type="entry name" value="Astacin"/>
    <property type="match status" value="1"/>
</dbReference>
<dbReference type="EC" id="3.4.24.-" evidence="7"/>
<dbReference type="GO" id="GO:0006508">
    <property type="term" value="P:proteolysis"/>
    <property type="evidence" value="ECO:0007669"/>
    <property type="project" value="UniProtKB-KW"/>
</dbReference>
<dbReference type="InterPro" id="IPR034035">
    <property type="entry name" value="Astacin-like_dom"/>
</dbReference>
<feature type="binding site" evidence="6">
    <location>
        <position position="246"/>
    </location>
    <ligand>
        <name>Zn(2+)</name>
        <dbReference type="ChEBI" id="CHEBI:29105"/>
        <note>catalytic</note>
    </ligand>
</feature>
<dbReference type="AlphaFoldDB" id="A0A7R8VU45"/>
<keyword evidence="5 6" id="KW-0482">Metalloprotease</keyword>
<evidence type="ECO:0000313" key="9">
    <source>
        <dbReference type="EMBL" id="CAD7204741.1"/>
    </source>
</evidence>
<dbReference type="InterPro" id="IPR024079">
    <property type="entry name" value="MetalloPept_cat_dom_sf"/>
</dbReference>
<gene>
    <name evidence="9" type="ORF">TDIB3V08_LOCUS10898</name>
</gene>
<evidence type="ECO:0000256" key="5">
    <source>
        <dbReference type="ARBA" id="ARBA00023049"/>
    </source>
</evidence>
<feature type="binding site" evidence="6">
    <location>
        <position position="240"/>
    </location>
    <ligand>
        <name>Zn(2+)</name>
        <dbReference type="ChEBI" id="CHEBI:29105"/>
        <note>catalytic</note>
    </ligand>
</feature>
<keyword evidence="3 6" id="KW-0378">Hydrolase</keyword>
<dbReference type="PANTHER" id="PTHR10127">
    <property type="entry name" value="DISCOIDIN, CUB, EGF, LAMININ , AND ZINC METALLOPROTEASE DOMAIN CONTAINING"/>
    <property type="match status" value="1"/>
</dbReference>
<keyword evidence="4 6" id="KW-0862">Zinc</keyword>
<keyword evidence="2 6" id="KW-0479">Metal-binding</keyword>
<evidence type="ECO:0000256" key="7">
    <source>
        <dbReference type="RuleBase" id="RU361183"/>
    </source>
</evidence>
<dbReference type="CDD" id="cd04280">
    <property type="entry name" value="ZnMc_astacin_like"/>
    <property type="match status" value="1"/>
</dbReference>
<dbReference type="SUPFAM" id="SSF55486">
    <property type="entry name" value="Metalloproteases ('zincins'), catalytic domain"/>
    <property type="match status" value="1"/>
</dbReference>
<dbReference type="SMART" id="SM00235">
    <property type="entry name" value="ZnMc"/>
    <property type="match status" value="1"/>
</dbReference>
<evidence type="ECO:0000256" key="4">
    <source>
        <dbReference type="ARBA" id="ARBA00022833"/>
    </source>
</evidence>
<evidence type="ECO:0000256" key="3">
    <source>
        <dbReference type="ARBA" id="ARBA00022801"/>
    </source>
</evidence>
<accession>A0A7R8VU45</accession>